<dbReference type="PANTHER" id="PTHR31389:SF4">
    <property type="entry name" value="LD39211P"/>
    <property type="match status" value="1"/>
</dbReference>
<keyword evidence="1" id="KW-1133">Transmembrane helix</keyword>
<sequence>MRTKNFLITSCVIIIISLVFIIFGQSKPEAIQNIVSSTNEQIQNFKDNLRDAETKTLITNQKLLDSLGFSEENPRLYPKDIWRNTSLPVVVTYVLEGQESQAVGFIANIPRVLPNNTILIYNLGVTDGGLKILQNYCNSSRCQIITLDLYTFPSHILDEKLHAYRPVVIQDALSHTGAILFIECNYRFMHDVTQSMIMDIYENQVLKQGVLTFMLKTKSPVTSLTHKKMFEYFRTDAENFQFLQMVQANVIFLINTPEVHKQIMLPWVQCALTQDCIFPIGAQSVGCRFDKKPSYRYSGCHFYDVSALNVVLGLRFKFTSEEYTFGTQINFFTEVLLEKADEMLRELELNSTTESHLQFVTN</sequence>
<dbReference type="AlphaFoldDB" id="A0A9N9QJR6"/>
<protein>
    <submittedName>
        <fullName evidence="2">Uncharacterized protein</fullName>
    </submittedName>
</protein>
<evidence type="ECO:0000313" key="3">
    <source>
        <dbReference type="Proteomes" id="UP001152799"/>
    </source>
</evidence>
<reference evidence="2" key="1">
    <citation type="submission" date="2022-01" db="EMBL/GenBank/DDBJ databases">
        <authorList>
            <person name="King R."/>
        </authorList>
    </citation>
    <scope>NUCLEOTIDE SEQUENCE</scope>
</reference>
<keyword evidence="1" id="KW-0812">Transmembrane</keyword>
<evidence type="ECO:0000313" key="2">
    <source>
        <dbReference type="EMBL" id="CAG9760490.1"/>
    </source>
</evidence>
<dbReference type="OrthoDB" id="6414280at2759"/>
<dbReference type="Proteomes" id="UP001152799">
    <property type="component" value="Chromosome 1"/>
</dbReference>
<gene>
    <name evidence="2" type="ORF">CEUTPL_LOCUS1218</name>
</gene>
<accession>A0A9N9QJR6</accession>
<organism evidence="2 3">
    <name type="scientific">Ceutorhynchus assimilis</name>
    <name type="common">cabbage seed weevil</name>
    <dbReference type="NCBI Taxonomy" id="467358"/>
    <lineage>
        <taxon>Eukaryota</taxon>
        <taxon>Metazoa</taxon>
        <taxon>Ecdysozoa</taxon>
        <taxon>Arthropoda</taxon>
        <taxon>Hexapoda</taxon>
        <taxon>Insecta</taxon>
        <taxon>Pterygota</taxon>
        <taxon>Neoptera</taxon>
        <taxon>Endopterygota</taxon>
        <taxon>Coleoptera</taxon>
        <taxon>Polyphaga</taxon>
        <taxon>Cucujiformia</taxon>
        <taxon>Curculionidae</taxon>
        <taxon>Ceutorhynchinae</taxon>
        <taxon>Ceutorhynchus</taxon>
    </lineage>
</organism>
<keyword evidence="1" id="KW-0472">Membrane</keyword>
<dbReference type="EMBL" id="OU892277">
    <property type="protein sequence ID" value="CAG9760490.1"/>
    <property type="molecule type" value="Genomic_DNA"/>
</dbReference>
<evidence type="ECO:0000256" key="1">
    <source>
        <dbReference type="SAM" id="Phobius"/>
    </source>
</evidence>
<feature type="transmembrane region" description="Helical" evidence="1">
    <location>
        <begin position="6"/>
        <end position="24"/>
    </location>
</feature>
<dbReference type="PANTHER" id="PTHR31389">
    <property type="entry name" value="LD39211P"/>
    <property type="match status" value="1"/>
</dbReference>
<keyword evidence="3" id="KW-1185">Reference proteome</keyword>
<name>A0A9N9QJR6_9CUCU</name>
<proteinExistence type="predicted"/>